<sequence>MGANDIKNRYSHFIQPDNDQLKNLLKEATIIPDTNIILEIYRSSPKTQDDILEILEKVSDRLFFPDQVIQEYLSLRPQELLKETHVRKFVKNLREAKNKLKKIFESDNNDQVNVGIKKDLDEIIDLLVDKIKINEKKEPNSSEALRNDPILEKINELSRGHIGDPFSKERLDCIYKEGEERYKKKIPPGYEDQNKKEANTYGDLVIWEQIIEYAKFNKKDAIFITNDQKEDWWWRNDKETIGPRHELKKEFKDRSGQKIHFYRLNKFIEFSSKELSVKLDSETIEELEESTEENTEGSSNKMNYQFQDIKEIQKALKQLENQSVLLKNTLDFDKLNRNFQAMSSLESPSLASIVQQFQQLQQLATHPSLYDTYRNICKNINKKNKHVISGKDDIEDTGSTDDTDNEE</sequence>
<feature type="domain" description="PIN like" evidence="2">
    <location>
        <begin position="30"/>
        <end position="247"/>
    </location>
</feature>
<proteinExistence type="predicted"/>
<protein>
    <recommendedName>
        <fullName evidence="2">PIN like domain-containing protein</fullName>
    </recommendedName>
</protein>
<evidence type="ECO:0000313" key="4">
    <source>
        <dbReference type="Proteomes" id="UP000006427"/>
    </source>
</evidence>
<dbReference type="AlphaFoldDB" id="D2Z3U9"/>
<dbReference type="RefSeq" id="WP_005659092.1">
    <property type="nucleotide sequence ID" value="NZ_ABTR02000001.1"/>
</dbReference>
<comment type="caution">
    <text evidence="3">The sequence shown here is derived from an EMBL/GenBank/DDBJ whole genome shotgun (WGS) entry which is preliminary data.</text>
</comment>
<keyword evidence="1" id="KW-0175">Coiled coil</keyword>
<evidence type="ECO:0000313" key="3">
    <source>
        <dbReference type="EMBL" id="EFC90405.1"/>
    </source>
</evidence>
<dbReference type="OrthoDB" id="9182727at2"/>
<dbReference type="PaxDb" id="469381-Dpep_0373"/>
<dbReference type="STRING" id="469381.Dpep_0373"/>
<dbReference type="EMBL" id="ABTR02000001">
    <property type="protein sequence ID" value="EFC90405.1"/>
    <property type="molecule type" value="Genomic_DNA"/>
</dbReference>
<evidence type="ECO:0000259" key="2">
    <source>
        <dbReference type="Pfam" id="PF18476"/>
    </source>
</evidence>
<organism evidence="3 4">
    <name type="scientific">Dethiosulfovibrio peptidovorans DSM 11002</name>
    <dbReference type="NCBI Taxonomy" id="469381"/>
    <lineage>
        <taxon>Bacteria</taxon>
        <taxon>Thermotogati</taxon>
        <taxon>Synergistota</taxon>
        <taxon>Synergistia</taxon>
        <taxon>Synergistales</taxon>
        <taxon>Dethiosulfovibrionaceae</taxon>
        <taxon>Dethiosulfovibrio</taxon>
    </lineage>
</organism>
<accession>D2Z3U9</accession>
<gene>
    <name evidence="3" type="ORF">Dpep_0373</name>
</gene>
<evidence type="ECO:0000256" key="1">
    <source>
        <dbReference type="SAM" id="Coils"/>
    </source>
</evidence>
<dbReference type="Proteomes" id="UP000006427">
    <property type="component" value="Unassembled WGS sequence"/>
</dbReference>
<keyword evidence="4" id="KW-1185">Reference proteome</keyword>
<feature type="coiled-coil region" evidence="1">
    <location>
        <begin position="302"/>
        <end position="329"/>
    </location>
</feature>
<name>D2Z3U9_9BACT</name>
<dbReference type="Pfam" id="PF18476">
    <property type="entry name" value="PIN_8"/>
    <property type="match status" value="1"/>
</dbReference>
<reference evidence="3 4" key="1">
    <citation type="journal article" date="2010" name="Stand. Genomic Sci.">
        <title>Permanent draft genome sequence of Dethiosulfovibrio peptidovorans type strain (SEBR 4207).</title>
        <authorList>
            <person name="Labutti K."/>
            <person name="Mayilraj S."/>
            <person name="Clum A."/>
            <person name="Lucas S."/>
            <person name="Glavina Del Rio T."/>
            <person name="Nolan M."/>
            <person name="Tice H."/>
            <person name="Cheng J.F."/>
            <person name="Pitluck S."/>
            <person name="Liolios K."/>
            <person name="Ivanova N."/>
            <person name="Mavromatis K."/>
            <person name="Mikhailova N."/>
            <person name="Pati A."/>
            <person name="Goodwin L."/>
            <person name="Chen A."/>
            <person name="Palaniappan K."/>
            <person name="Land M."/>
            <person name="Hauser L."/>
            <person name="Chang Y.J."/>
            <person name="Jeffries C.D."/>
            <person name="Rohde M."/>
            <person name="Spring S."/>
            <person name="Goker M."/>
            <person name="Woyke T."/>
            <person name="Bristow J."/>
            <person name="Eisen J.A."/>
            <person name="Markowitz V."/>
            <person name="Hugenholtz P."/>
            <person name="Kyrpides N.C."/>
            <person name="Klenk H.P."/>
            <person name="Lapidus A."/>
        </authorList>
    </citation>
    <scope>NUCLEOTIDE SEQUENCE [LARGE SCALE GENOMIC DNA]</scope>
    <source>
        <strain evidence="3 4">DSM 11002</strain>
    </source>
</reference>
<dbReference type="eggNOG" id="COG1196">
    <property type="taxonomic scope" value="Bacteria"/>
</dbReference>
<dbReference type="InterPro" id="IPR041578">
    <property type="entry name" value="PIN_8"/>
</dbReference>